<comment type="caution">
    <text evidence="4">The sequence shown here is derived from an EMBL/GenBank/DDBJ whole genome shotgun (WGS) entry which is preliminary data.</text>
</comment>
<dbReference type="Pfam" id="PF00326">
    <property type="entry name" value="Peptidase_S9"/>
    <property type="match status" value="1"/>
</dbReference>
<organism evidence="4 5">
    <name type="scientific">Neolewinella xylanilytica</name>
    <dbReference type="NCBI Taxonomy" id="1514080"/>
    <lineage>
        <taxon>Bacteria</taxon>
        <taxon>Pseudomonadati</taxon>
        <taxon>Bacteroidota</taxon>
        <taxon>Saprospiria</taxon>
        <taxon>Saprospirales</taxon>
        <taxon>Lewinellaceae</taxon>
        <taxon>Neolewinella</taxon>
    </lineage>
</organism>
<evidence type="ECO:0000259" key="3">
    <source>
        <dbReference type="Pfam" id="PF07859"/>
    </source>
</evidence>
<feature type="domain" description="Peptidase S9 prolyl oligopeptidase catalytic" evidence="2">
    <location>
        <begin position="203"/>
        <end position="252"/>
    </location>
</feature>
<reference evidence="4 5" key="1">
    <citation type="submission" date="2018-02" db="EMBL/GenBank/DDBJ databases">
        <title>Genomic Encyclopedia of Archaeal and Bacterial Type Strains, Phase II (KMG-II): from individual species to whole genera.</title>
        <authorList>
            <person name="Goeker M."/>
        </authorList>
    </citation>
    <scope>NUCLEOTIDE SEQUENCE [LARGE SCALE GENOMIC DNA]</scope>
    <source>
        <strain evidence="4 5">DSM 29526</strain>
    </source>
</reference>
<dbReference type="SUPFAM" id="SSF53474">
    <property type="entry name" value="alpha/beta-Hydrolases"/>
    <property type="match status" value="1"/>
</dbReference>
<dbReference type="RefSeq" id="WP_104419790.1">
    <property type="nucleotide sequence ID" value="NZ_PTJC01000006.1"/>
</dbReference>
<name>A0A2S6I280_9BACT</name>
<dbReference type="GO" id="GO:0006508">
    <property type="term" value="P:proteolysis"/>
    <property type="evidence" value="ECO:0007669"/>
    <property type="project" value="InterPro"/>
</dbReference>
<keyword evidence="5" id="KW-1185">Reference proteome</keyword>
<sequence>MIRQIGFALSDLAGLAYYWYRTRSAKRGMDARITRHDYGPHRRQYFLLAEPAGAGREEERPWAVYLHGGAWTFGTPDSFLPAARPWLAAGYRVILPSYRRPPLVNLEDIVADCRAAITEAATLARETGRPLGPVQVAGISAGGHLAAVLALHPEWWSAAGWPRCPKQTLLFAAPLDLDLLRPGLLFGKYPAISPCAGPGPDRDSEWLLIHGDRDGMVAQQHSLRFAHHLRRAGARVQSVTIPGGGHLDAGRWTYDEDDANAALIADFIHRGVPVPPGEA</sequence>
<dbReference type="InterPro" id="IPR001375">
    <property type="entry name" value="Peptidase_S9_cat"/>
</dbReference>
<dbReference type="InterPro" id="IPR029058">
    <property type="entry name" value="AB_hydrolase_fold"/>
</dbReference>
<dbReference type="OrthoDB" id="9777975at2"/>
<dbReference type="InterPro" id="IPR050300">
    <property type="entry name" value="GDXG_lipolytic_enzyme"/>
</dbReference>
<dbReference type="Pfam" id="PF07859">
    <property type="entry name" value="Abhydrolase_3"/>
    <property type="match status" value="1"/>
</dbReference>
<accession>A0A2S6I280</accession>
<feature type="domain" description="Alpha/beta hydrolase fold-3" evidence="3">
    <location>
        <begin position="64"/>
        <end position="170"/>
    </location>
</feature>
<dbReference type="PANTHER" id="PTHR48081">
    <property type="entry name" value="AB HYDROLASE SUPERFAMILY PROTEIN C4A8.06C"/>
    <property type="match status" value="1"/>
</dbReference>
<keyword evidence="1" id="KW-0378">Hydrolase</keyword>
<proteinExistence type="predicted"/>
<dbReference type="GO" id="GO:0008236">
    <property type="term" value="F:serine-type peptidase activity"/>
    <property type="evidence" value="ECO:0007669"/>
    <property type="project" value="InterPro"/>
</dbReference>
<protein>
    <submittedName>
        <fullName evidence="4">Acetyl esterase/lipase</fullName>
    </submittedName>
</protein>
<dbReference type="EMBL" id="PTJC01000006">
    <property type="protein sequence ID" value="PPK85284.1"/>
    <property type="molecule type" value="Genomic_DNA"/>
</dbReference>
<dbReference type="InterPro" id="IPR013094">
    <property type="entry name" value="AB_hydrolase_3"/>
</dbReference>
<evidence type="ECO:0000259" key="2">
    <source>
        <dbReference type="Pfam" id="PF00326"/>
    </source>
</evidence>
<gene>
    <name evidence="4" type="ORF">CLV84_2176</name>
</gene>
<dbReference type="Gene3D" id="3.40.50.1820">
    <property type="entry name" value="alpha/beta hydrolase"/>
    <property type="match status" value="1"/>
</dbReference>
<evidence type="ECO:0000256" key="1">
    <source>
        <dbReference type="ARBA" id="ARBA00022801"/>
    </source>
</evidence>
<dbReference type="AlphaFoldDB" id="A0A2S6I280"/>
<dbReference type="Proteomes" id="UP000237662">
    <property type="component" value="Unassembled WGS sequence"/>
</dbReference>
<evidence type="ECO:0000313" key="5">
    <source>
        <dbReference type="Proteomes" id="UP000237662"/>
    </source>
</evidence>
<evidence type="ECO:0000313" key="4">
    <source>
        <dbReference type="EMBL" id="PPK85284.1"/>
    </source>
</evidence>